<organism evidence="2 3">
    <name type="scientific">Mikania micrantha</name>
    <name type="common">bitter vine</name>
    <dbReference type="NCBI Taxonomy" id="192012"/>
    <lineage>
        <taxon>Eukaryota</taxon>
        <taxon>Viridiplantae</taxon>
        <taxon>Streptophyta</taxon>
        <taxon>Embryophyta</taxon>
        <taxon>Tracheophyta</taxon>
        <taxon>Spermatophyta</taxon>
        <taxon>Magnoliopsida</taxon>
        <taxon>eudicotyledons</taxon>
        <taxon>Gunneridae</taxon>
        <taxon>Pentapetalae</taxon>
        <taxon>asterids</taxon>
        <taxon>campanulids</taxon>
        <taxon>Asterales</taxon>
        <taxon>Asteraceae</taxon>
        <taxon>Asteroideae</taxon>
        <taxon>Heliantheae alliance</taxon>
        <taxon>Eupatorieae</taxon>
        <taxon>Mikania</taxon>
    </lineage>
</organism>
<feature type="compositionally biased region" description="Basic and acidic residues" evidence="1">
    <location>
        <begin position="12"/>
        <end position="23"/>
    </location>
</feature>
<keyword evidence="3" id="KW-1185">Reference proteome</keyword>
<dbReference type="AlphaFoldDB" id="A0A5N6Q408"/>
<proteinExistence type="predicted"/>
<gene>
    <name evidence="2" type="ORF">E3N88_01694</name>
</gene>
<sequence>MTEAVRPTPSDPLRRCARDEKYSRSPVGAARRKKKNINLTAAELNALINERAGEALAAWEKYRNLNPPNQGANPNPPHCTFKTFLDCNPPSFNGTEGAAVSSDGLKNWNQLYHEQLMMKHKYFSHEKVQKLETEFRNHRMIGSEIEAYTSRSYELAHMCPEMVTPAYKHLEKYIEGLTPQVRNMVISADPTTLRHAVYLAHELTDTAVVQGLLPHVAQ</sequence>
<reference evidence="2 3" key="1">
    <citation type="submission" date="2019-05" db="EMBL/GenBank/DDBJ databases">
        <title>Mikania micrantha, genome provides insights into the molecular mechanism of rapid growth.</title>
        <authorList>
            <person name="Liu B."/>
        </authorList>
    </citation>
    <scope>NUCLEOTIDE SEQUENCE [LARGE SCALE GENOMIC DNA]</scope>
    <source>
        <strain evidence="2">NLD-2019</strain>
        <tissue evidence="2">Leaf</tissue>
    </source>
</reference>
<feature type="region of interest" description="Disordered" evidence="1">
    <location>
        <begin position="1"/>
        <end position="32"/>
    </location>
</feature>
<evidence type="ECO:0000256" key="1">
    <source>
        <dbReference type="SAM" id="MobiDB-lite"/>
    </source>
</evidence>
<comment type="caution">
    <text evidence="2">The sequence shown here is derived from an EMBL/GenBank/DDBJ whole genome shotgun (WGS) entry which is preliminary data.</text>
</comment>
<evidence type="ECO:0000313" key="3">
    <source>
        <dbReference type="Proteomes" id="UP000326396"/>
    </source>
</evidence>
<protein>
    <recommendedName>
        <fullName evidence="4">Retrotransposon gag domain-containing protein</fullName>
    </recommendedName>
</protein>
<evidence type="ECO:0000313" key="2">
    <source>
        <dbReference type="EMBL" id="KAD7478558.1"/>
    </source>
</evidence>
<evidence type="ECO:0008006" key="4">
    <source>
        <dbReference type="Google" id="ProtNLM"/>
    </source>
</evidence>
<dbReference type="EMBL" id="SZYD01000001">
    <property type="protein sequence ID" value="KAD7478558.1"/>
    <property type="molecule type" value="Genomic_DNA"/>
</dbReference>
<dbReference type="Proteomes" id="UP000326396">
    <property type="component" value="Linkage Group LG1"/>
</dbReference>
<name>A0A5N6Q408_9ASTR</name>
<accession>A0A5N6Q408</accession>